<sequence length="113" mass="12869">RFLYVLLKKRIRVLDPSFQILLIHLTWYNILDASSVVFIRDPAAYGLVPEFYEATTLSCCMGFHVLLGLNRLTAFTFPIKQIEIWSPLITHVVCYLVWVVAVVSSIPIIVGDS</sequence>
<keyword evidence="1" id="KW-0472">Membrane</keyword>
<gene>
    <name evidence="3" type="ORF">PENTCL1PPCAC_4771</name>
</gene>
<reference evidence="3" key="1">
    <citation type="submission" date="2023-10" db="EMBL/GenBank/DDBJ databases">
        <title>Genome assembly of Pristionchus species.</title>
        <authorList>
            <person name="Yoshida K."/>
            <person name="Sommer R.J."/>
        </authorList>
    </citation>
    <scope>NUCLEOTIDE SEQUENCE</scope>
    <source>
        <strain evidence="3">RS0144</strain>
    </source>
</reference>
<name>A0AAV5SSU2_9BILA</name>
<dbReference type="AlphaFoldDB" id="A0AAV5SSU2"/>
<protein>
    <recommendedName>
        <fullName evidence="2">7TM GPCR serpentine receptor class x (Srx) domain-containing protein</fullName>
    </recommendedName>
</protein>
<evidence type="ECO:0000259" key="2">
    <source>
        <dbReference type="Pfam" id="PF10328"/>
    </source>
</evidence>
<dbReference type="Pfam" id="PF10328">
    <property type="entry name" value="7TM_GPCR_Srx"/>
    <property type="match status" value="1"/>
</dbReference>
<dbReference type="EMBL" id="BTSX01000002">
    <property type="protein sequence ID" value="GMS82596.1"/>
    <property type="molecule type" value="Genomic_DNA"/>
</dbReference>
<keyword evidence="1" id="KW-1133">Transmembrane helix</keyword>
<dbReference type="Gene3D" id="1.20.1070.10">
    <property type="entry name" value="Rhodopsin 7-helix transmembrane proteins"/>
    <property type="match status" value="1"/>
</dbReference>
<feature type="non-terminal residue" evidence="3">
    <location>
        <position position="113"/>
    </location>
</feature>
<dbReference type="PANTHER" id="PTHR23017:SF3">
    <property type="entry name" value="G-PROTEIN COUPLED RECEPTORS FAMILY 1 PROFILE DOMAIN-CONTAINING PROTEIN"/>
    <property type="match status" value="1"/>
</dbReference>
<keyword evidence="1" id="KW-0812">Transmembrane</keyword>
<feature type="transmembrane region" description="Helical" evidence="1">
    <location>
        <begin position="84"/>
        <end position="110"/>
    </location>
</feature>
<evidence type="ECO:0000256" key="1">
    <source>
        <dbReference type="SAM" id="Phobius"/>
    </source>
</evidence>
<evidence type="ECO:0000313" key="3">
    <source>
        <dbReference type="EMBL" id="GMS82596.1"/>
    </source>
</evidence>
<accession>A0AAV5SSU2</accession>
<keyword evidence="4" id="KW-1185">Reference proteome</keyword>
<dbReference type="PANTHER" id="PTHR23017">
    <property type="entry name" value="SERPENTINE RECEPTOR, CLASS X"/>
    <property type="match status" value="1"/>
</dbReference>
<comment type="caution">
    <text evidence="3">The sequence shown here is derived from an EMBL/GenBank/DDBJ whole genome shotgun (WGS) entry which is preliminary data.</text>
</comment>
<evidence type="ECO:0000313" key="4">
    <source>
        <dbReference type="Proteomes" id="UP001432027"/>
    </source>
</evidence>
<proteinExistence type="predicted"/>
<organism evidence="3 4">
    <name type="scientific">Pristionchus entomophagus</name>
    <dbReference type="NCBI Taxonomy" id="358040"/>
    <lineage>
        <taxon>Eukaryota</taxon>
        <taxon>Metazoa</taxon>
        <taxon>Ecdysozoa</taxon>
        <taxon>Nematoda</taxon>
        <taxon>Chromadorea</taxon>
        <taxon>Rhabditida</taxon>
        <taxon>Rhabditina</taxon>
        <taxon>Diplogasteromorpha</taxon>
        <taxon>Diplogasteroidea</taxon>
        <taxon>Neodiplogasteridae</taxon>
        <taxon>Pristionchus</taxon>
    </lineage>
</organism>
<dbReference type="Proteomes" id="UP001432027">
    <property type="component" value="Unassembled WGS sequence"/>
</dbReference>
<feature type="domain" description="7TM GPCR serpentine receptor class x (Srx)" evidence="2">
    <location>
        <begin position="50"/>
        <end position="108"/>
    </location>
</feature>
<feature type="non-terminal residue" evidence="3">
    <location>
        <position position="1"/>
    </location>
</feature>
<dbReference type="InterPro" id="IPR019430">
    <property type="entry name" value="7TM_GPCR_serpentine_rcpt_Srx"/>
</dbReference>
<feature type="transmembrane region" description="Helical" evidence="1">
    <location>
        <begin position="51"/>
        <end position="72"/>
    </location>
</feature>
<feature type="transmembrane region" description="Helical" evidence="1">
    <location>
        <begin position="20"/>
        <end position="39"/>
    </location>
</feature>